<dbReference type="GO" id="GO:0004341">
    <property type="term" value="F:gluconolactonase activity"/>
    <property type="evidence" value="ECO:0007669"/>
    <property type="project" value="TreeGrafter"/>
</dbReference>
<dbReference type="GO" id="GO:0019853">
    <property type="term" value="P:L-ascorbic acid biosynthetic process"/>
    <property type="evidence" value="ECO:0007669"/>
    <property type="project" value="TreeGrafter"/>
</dbReference>
<gene>
    <name evidence="5" type="primary">araB_2</name>
    <name evidence="5" type="ORF">AQS8620_02691</name>
</gene>
<evidence type="ECO:0000313" key="5">
    <source>
        <dbReference type="EMBL" id="SLN60015.1"/>
    </source>
</evidence>
<keyword evidence="3" id="KW-0479">Metal-binding</keyword>
<dbReference type="RefSeq" id="WP_085837422.1">
    <property type="nucleotide sequence ID" value="NZ_FWFS01000010.1"/>
</dbReference>
<feature type="domain" description="SMP-30/Gluconolactonase/LRE-like region" evidence="4">
    <location>
        <begin position="11"/>
        <end position="255"/>
    </location>
</feature>
<protein>
    <submittedName>
        <fullName evidence="5">L-arabinolactonase</fullName>
        <ecNumber evidence="5">3.1.1.15</ecNumber>
    </submittedName>
</protein>
<feature type="binding site" evidence="3">
    <location>
        <position position="196"/>
    </location>
    <ligand>
        <name>a divalent metal cation</name>
        <dbReference type="ChEBI" id="CHEBI:60240"/>
    </ligand>
</feature>
<feature type="binding site" evidence="3">
    <location>
        <position position="146"/>
    </location>
    <ligand>
        <name>a divalent metal cation</name>
        <dbReference type="ChEBI" id="CHEBI:60240"/>
    </ligand>
</feature>
<sequence>MAIFDEQVCHLGEGPLWHPQRGELFWFDILGRTLHVRRPDDAAPDARRSYALPELFSAAAWIDADRLLLASETGLWVFDIESGGLQRLIGIEADVAQTRSNDGRADPWGGFWTSTMSKSAAPKAGALYRYVAGEMRQVAAELTIANAICFAPDKSCAYYADTALGLLYRQALDGDGWPLGARETFVDFAALGLNPDGAVTLADGSLRVALWGAGCVVAVAPDATLGARTPVGATQSSCPAFGGADFTTLFVTSATEHMTPEARRADPDAGKTFTVAQAGQGKAEPAFRLDLCGDFK</sequence>
<dbReference type="InterPro" id="IPR011042">
    <property type="entry name" value="6-blade_b-propeller_TolB-like"/>
</dbReference>
<feature type="binding site" evidence="3">
    <location>
        <position position="99"/>
    </location>
    <ligand>
        <name>substrate</name>
    </ligand>
</feature>
<dbReference type="PANTHER" id="PTHR10907:SF47">
    <property type="entry name" value="REGUCALCIN"/>
    <property type="match status" value="1"/>
</dbReference>
<dbReference type="Pfam" id="PF08450">
    <property type="entry name" value="SGL"/>
    <property type="match status" value="1"/>
</dbReference>
<feature type="binding site" evidence="3">
    <location>
        <position position="101"/>
    </location>
    <ligand>
        <name>substrate</name>
    </ligand>
</feature>
<evidence type="ECO:0000256" key="2">
    <source>
        <dbReference type="PIRSR" id="PIRSR605511-1"/>
    </source>
</evidence>
<feature type="binding site" evidence="3">
    <location>
        <position position="13"/>
    </location>
    <ligand>
        <name>a divalent metal cation</name>
        <dbReference type="ChEBI" id="CHEBI:60240"/>
    </ligand>
</feature>
<accession>A0A1Y5TGQ8</accession>
<keyword evidence="3" id="KW-0862">Zinc</keyword>
<dbReference type="Gene3D" id="2.120.10.30">
    <property type="entry name" value="TolB, C-terminal domain"/>
    <property type="match status" value="1"/>
</dbReference>
<dbReference type="SUPFAM" id="SSF63829">
    <property type="entry name" value="Calcium-dependent phosphotriesterase"/>
    <property type="match status" value="1"/>
</dbReference>
<dbReference type="PRINTS" id="PR01790">
    <property type="entry name" value="SMP30FAMILY"/>
</dbReference>
<evidence type="ECO:0000256" key="3">
    <source>
        <dbReference type="PIRSR" id="PIRSR605511-2"/>
    </source>
</evidence>
<dbReference type="InterPro" id="IPR005511">
    <property type="entry name" value="SMP-30"/>
</dbReference>
<dbReference type="EC" id="3.1.1.15" evidence="5"/>
<proteinExistence type="inferred from homology"/>
<evidence type="ECO:0000256" key="1">
    <source>
        <dbReference type="ARBA" id="ARBA00008853"/>
    </source>
</evidence>
<evidence type="ECO:0000259" key="4">
    <source>
        <dbReference type="Pfam" id="PF08450"/>
    </source>
</evidence>
<dbReference type="PANTHER" id="PTHR10907">
    <property type="entry name" value="REGUCALCIN"/>
    <property type="match status" value="1"/>
</dbReference>
<comment type="cofactor">
    <cofactor evidence="3">
        <name>Zn(2+)</name>
        <dbReference type="ChEBI" id="CHEBI:29105"/>
    </cofactor>
    <text evidence="3">Binds 1 divalent metal cation per subunit.</text>
</comment>
<comment type="similarity">
    <text evidence="1">Belongs to the SMP-30/CGR1 family.</text>
</comment>
<dbReference type="EMBL" id="FWFS01000010">
    <property type="protein sequence ID" value="SLN60015.1"/>
    <property type="molecule type" value="Genomic_DNA"/>
</dbReference>
<evidence type="ECO:0000313" key="6">
    <source>
        <dbReference type="Proteomes" id="UP000193862"/>
    </source>
</evidence>
<reference evidence="5 6" key="1">
    <citation type="submission" date="2017-03" db="EMBL/GenBank/DDBJ databases">
        <authorList>
            <person name="Afonso C.L."/>
            <person name="Miller P.J."/>
            <person name="Scott M.A."/>
            <person name="Spackman E."/>
            <person name="Goraichik I."/>
            <person name="Dimitrov K.M."/>
            <person name="Suarez D.L."/>
            <person name="Swayne D.E."/>
        </authorList>
    </citation>
    <scope>NUCLEOTIDE SEQUENCE [LARGE SCALE GENOMIC DNA]</scope>
    <source>
        <strain evidence="5 6">CECT 8620</strain>
    </source>
</reference>
<dbReference type="GO" id="GO:0050021">
    <property type="term" value="F:L-arabinonolactonase activity"/>
    <property type="evidence" value="ECO:0007669"/>
    <property type="project" value="UniProtKB-EC"/>
</dbReference>
<keyword evidence="6" id="KW-1185">Reference proteome</keyword>
<dbReference type="OrthoDB" id="2633250at2"/>
<organism evidence="5 6">
    <name type="scientific">Aquimixticola soesokkakensis</name>
    <dbReference type="NCBI Taxonomy" id="1519096"/>
    <lineage>
        <taxon>Bacteria</taxon>
        <taxon>Pseudomonadati</taxon>
        <taxon>Pseudomonadota</taxon>
        <taxon>Alphaproteobacteria</taxon>
        <taxon>Rhodobacterales</taxon>
        <taxon>Paracoccaceae</taxon>
        <taxon>Aquimixticola</taxon>
    </lineage>
</organism>
<dbReference type="Proteomes" id="UP000193862">
    <property type="component" value="Unassembled WGS sequence"/>
</dbReference>
<keyword evidence="5" id="KW-0378">Hydrolase</keyword>
<dbReference type="AlphaFoldDB" id="A0A1Y5TGQ8"/>
<feature type="active site" description="Proton donor/acceptor" evidence="2">
    <location>
        <position position="196"/>
    </location>
</feature>
<dbReference type="InterPro" id="IPR013658">
    <property type="entry name" value="SGL"/>
</dbReference>
<dbReference type="GO" id="GO:0005509">
    <property type="term" value="F:calcium ion binding"/>
    <property type="evidence" value="ECO:0007669"/>
    <property type="project" value="TreeGrafter"/>
</dbReference>
<name>A0A1Y5TGQ8_9RHOB</name>